<evidence type="ECO:0000313" key="1">
    <source>
        <dbReference type="EMBL" id="KAJ1100961.1"/>
    </source>
</evidence>
<comment type="caution">
    <text evidence="1">The sequence shown here is derived from an EMBL/GenBank/DDBJ whole genome shotgun (WGS) entry which is preliminary data.</text>
</comment>
<proteinExistence type="predicted"/>
<evidence type="ECO:0000313" key="2">
    <source>
        <dbReference type="Proteomes" id="UP001066276"/>
    </source>
</evidence>
<reference evidence="1" key="1">
    <citation type="journal article" date="2022" name="bioRxiv">
        <title>Sequencing and chromosome-scale assembly of the giantPleurodeles waltlgenome.</title>
        <authorList>
            <person name="Brown T."/>
            <person name="Elewa A."/>
            <person name="Iarovenko S."/>
            <person name="Subramanian E."/>
            <person name="Araus A.J."/>
            <person name="Petzold A."/>
            <person name="Susuki M."/>
            <person name="Suzuki K.-i.T."/>
            <person name="Hayashi T."/>
            <person name="Toyoda A."/>
            <person name="Oliveira C."/>
            <person name="Osipova E."/>
            <person name="Leigh N.D."/>
            <person name="Simon A."/>
            <person name="Yun M.H."/>
        </authorList>
    </citation>
    <scope>NUCLEOTIDE SEQUENCE</scope>
    <source>
        <strain evidence="1">20211129_DDA</strain>
        <tissue evidence="1">Liver</tissue>
    </source>
</reference>
<dbReference type="EMBL" id="JANPWB010000014">
    <property type="protein sequence ID" value="KAJ1100961.1"/>
    <property type="molecule type" value="Genomic_DNA"/>
</dbReference>
<name>A0AAV7MCB0_PLEWA</name>
<dbReference type="AlphaFoldDB" id="A0AAV7MCB0"/>
<gene>
    <name evidence="1" type="ORF">NDU88_006036</name>
</gene>
<organism evidence="1 2">
    <name type="scientific">Pleurodeles waltl</name>
    <name type="common">Iberian ribbed newt</name>
    <dbReference type="NCBI Taxonomy" id="8319"/>
    <lineage>
        <taxon>Eukaryota</taxon>
        <taxon>Metazoa</taxon>
        <taxon>Chordata</taxon>
        <taxon>Craniata</taxon>
        <taxon>Vertebrata</taxon>
        <taxon>Euteleostomi</taxon>
        <taxon>Amphibia</taxon>
        <taxon>Batrachia</taxon>
        <taxon>Caudata</taxon>
        <taxon>Salamandroidea</taxon>
        <taxon>Salamandridae</taxon>
        <taxon>Pleurodelinae</taxon>
        <taxon>Pleurodeles</taxon>
    </lineage>
</organism>
<protein>
    <submittedName>
        <fullName evidence="1">Uncharacterized protein</fullName>
    </submittedName>
</protein>
<keyword evidence="2" id="KW-1185">Reference proteome</keyword>
<dbReference type="Proteomes" id="UP001066276">
    <property type="component" value="Chromosome 10"/>
</dbReference>
<sequence length="147" mass="16181">MRDAGRLFRSRRVYLLQWCEVVKLSKQREHLFAADVPGYPVSNICTINWQTVECGLGQPIEFLLADATRCAVQSGNLGKSDATQHRVAEQCAARLGRWKSNERDPQIVARPGEATERTAKCVLGGREAPVIGKSSGQLTVTNSQAPM</sequence>
<accession>A0AAV7MCB0</accession>